<keyword evidence="3" id="KW-1185">Reference proteome</keyword>
<keyword evidence="1" id="KW-0812">Transmembrane</keyword>
<dbReference type="RefSeq" id="WP_134505260.1">
    <property type="nucleotide sequence ID" value="NZ_FNIB01000014.1"/>
</dbReference>
<dbReference type="Proteomes" id="UP000298252">
    <property type="component" value="Unassembled WGS sequence"/>
</dbReference>
<dbReference type="EMBL" id="SOFD01000027">
    <property type="protein sequence ID" value="TFB76664.1"/>
    <property type="molecule type" value="Genomic_DNA"/>
</dbReference>
<organism evidence="2 3">
    <name type="scientific">Cryobacterium flavum</name>
    <dbReference type="NCBI Taxonomy" id="1424659"/>
    <lineage>
        <taxon>Bacteria</taxon>
        <taxon>Bacillati</taxon>
        <taxon>Actinomycetota</taxon>
        <taxon>Actinomycetes</taxon>
        <taxon>Micrococcales</taxon>
        <taxon>Microbacteriaceae</taxon>
        <taxon>Cryobacterium</taxon>
    </lineage>
</organism>
<proteinExistence type="predicted"/>
<reference evidence="2 3" key="1">
    <citation type="submission" date="2019-03" db="EMBL/GenBank/DDBJ databases">
        <title>Genomics of glacier-inhabiting Cryobacterium strains.</title>
        <authorList>
            <person name="Liu Q."/>
            <person name="Xin Y.-H."/>
        </authorList>
    </citation>
    <scope>NUCLEOTIDE SEQUENCE [LARGE SCALE GENOMIC DNA]</scope>
    <source>
        <strain evidence="2 3">Hh8</strain>
    </source>
</reference>
<comment type="caution">
    <text evidence="2">The sequence shown here is derived from an EMBL/GenBank/DDBJ whole genome shotgun (WGS) entry which is preliminary data.</text>
</comment>
<gene>
    <name evidence="2" type="ORF">E3O21_10950</name>
</gene>
<evidence type="ECO:0000256" key="1">
    <source>
        <dbReference type="SAM" id="Phobius"/>
    </source>
</evidence>
<sequence>MSDPSDLPLLFHAPPTWPMPTVEWIGGHQAWQPPPGWVPPVLGAVPAPAGWVFWSESEVGWPRFAHRLFFATKRSFWLWCAIFVSGVILTDWGATSGIGQYAVVWVAIGIGVIGTGVVGMGGAAIDLRKIRAGMIDLLRESAWEVQQSTERDDYQAYLQRFRGNQ</sequence>
<keyword evidence="1" id="KW-0472">Membrane</keyword>
<evidence type="ECO:0000313" key="2">
    <source>
        <dbReference type="EMBL" id="TFB76664.1"/>
    </source>
</evidence>
<accession>A0ABY2I3Y0</accession>
<name>A0ABY2I3Y0_9MICO</name>
<keyword evidence="1" id="KW-1133">Transmembrane helix</keyword>
<feature type="transmembrane region" description="Helical" evidence="1">
    <location>
        <begin position="101"/>
        <end position="125"/>
    </location>
</feature>
<protein>
    <submittedName>
        <fullName evidence="2">Uncharacterized protein</fullName>
    </submittedName>
</protein>
<evidence type="ECO:0000313" key="3">
    <source>
        <dbReference type="Proteomes" id="UP000298252"/>
    </source>
</evidence>
<feature type="transmembrane region" description="Helical" evidence="1">
    <location>
        <begin position="76"/>
        <end position="95"/>
    </location>
</feature>